<dbReference type="RefSeq" id="WP_343908308.1">
    <property type="nucleotide sequence ID" value="NZ_BAAAJE010000015.1"/>
</dbReference>
<dbReference type="InterPro" id="IPR036291">
    <property type="entry name" value="NAD(P)-bd_dom_sf"/>
</dbReference>
<reference evidence="3 4" key="1">
    <citation type="journal article" date="2019" name="Int. J. Syst. Evol. Microbiol.">
        <title>The Global Catalogue of Microorganisms (GCM) 10K type strain sequencing project: providing services to taxonomists for standard genome sequencing and annotation.</title>
        <authorList>
            <consortium name="The Broad Institute Genomics Platform"/>
            <consortium name="The Broad Institute Genome Sequencing Center for Infectious Disease"/>
            <person name="Wu L."/>
            <person name="Ma J."/>
        </authorList>
    </citation>
    <scope>NUCLEOTIDE SEQUENCE [LARGE SCALE GENOMIC DNA]</scope>
    <source>
        <strain evidence="3 4">JCM 11813</strain>
    </source>
</reference>
<name>A0ABN1UFV8_9ACTN</name>
<evidence type="ECO:0000313" key="3">
    <source>
        <dbReference type="EMBL" id="GAA1148629.1"/>
    </source>
</evidence>
<dbReference type="Pfam" id="PF01408">
    <property type="entry name" value="GFO_IDH_MocA"/>
    <property type="match status" value="1"/>
</dbReference>
<dbReference type="InterPro" id="IPR051317">
    <property type="entry name" value="Gfo/Idh/MocA_oxidoreduct"/>
</dbReference>
<proteinExistence type="predicted"/>
<dbReference type="SUPFAM" id="SSF51735">
    <property type="entry name" value="NAD(P)-binding Rossmann-fold domains"/>
    <property type="match status" value="1"/>
</dbReference>
<dbReference type="PANTHER" id="PTHR43708">
    <property type="entry name" value="CONSERVED EXPRESSED OXIDOREDUCTASE (EUROFUNG)"/>
    <property type="match status" value="1"/>
</dbReference>
<feature type="domain" description="Gfo/Idh/MocA-like oxidoreductase N-terminal" evidence="2">
    <location>
        <begin position="4"/>
        <end position="120"/>
    </location>
</feature>
<dbReference type="Gene3D" id="3.40.50.720">
    <property type="entry name" value="NAD(P)-binding Rossmann-like Domain"/>
    <property type="match status" value="1"/>
</dbReference>
<keyword evidence="4" id="KW-1185">Reference proteome</keyword>
<evidence type="ECO:0000313" key="4">
    <source>
        <dbReference type="Proteomes" id="UP001499979"/>
    </source>
</evidence>
<gene>
    <name evidence="3" type="ORF">GCM10009606_29140</name>
</gene>
<evidence type="ECO:0000256" key="1">
    <source>
        <dbReference type="SAM" id="MobiDB-lite"/>
    </source>
</evidence>
<dbReference type="PANTHER" id="PTHR43708:SF4">
    <property type="entry name" value="OXIDOREDUCTASE YCEM-RELATED"/>
    <property type="match status" value="1"/>
</dbReference>
<dbReference type="EMBL" id="BAAAJE010000015">
    <property type="protein sequence ID" value="GAA1148629.1"/>
    <property type="molecule type" value="Genomic_DNA"/>
</dbReference>
<dbReference type="InterPro" id="IPR000683">
    <property type="entry name" value="Gfo/Idh/MocA-like_OxRdtase_N"/>
</dbReference>
<accession>A0ABN1UFV8</accession>
<sequence length="292" mass="31646">MAVTVGLVGSGMRATTVHAPALAATPGIEFVGVWGRSPRAVEKLARQYDVSAFGTFRDLLGSCEALSFAVPPAVQSDLGSIAARAHKHLLLEVPIAWDTAGAEDLAAAVAAARVISQVAFTWRYTEPVRQLLGEVGSAPPPRGARGRATRAARPPTSRWRDERRALFDHGPHVADFLDAALGEIVDVEARHRENDSVRLKFEHRLSGDSETLLSTSTAIERDQARFEFEFEETDRTRVVDLSDAAGTADYSSMFGEFAEAVRTGRVPGLDVNRGLHVQRVVEAADTELLLHQ</sequence>
<feature type="region of interest" description="Disordered" evidence="1">
    <location>
        <begin position="134"/>
        <end position="159"/>
    </location>
</feature>
<dbReference type="Gene3D" id="3.30.360.10">
    <property type="entry name" value="Dihydrodipicolinate Reductase, domain 2"/>
    <property type="match status" value="1"/>
</dbReference>
<protein>
    <submittedName>
        <fullName evidence="3">Gfo/Idh/MocA family oxidoreductase</fullName>
    </submittedName>
</protein>
<dbReference type="Proteomes" id="UP001499979">
    <property type="component" value="Unassembled WGS sequence"/>
</dbReference>
<comment type="caution">
    <text evidence="3">The sequence shown here is derived from an EMBL/GenBank/DDBJ whole genome shotgun (WGS) entry which is preliminary data.</text>
</comment>
<organism evidence="3 4">
    <name type="scientific">Nocardioides aquiterrae</name>
    <dbReference type="NCBI Taxonomy" id="203799"/>
    <lineage>
        <taxon>Bacteria</taxon>
        <taxon>Bacillati</taxon>
        <taxon>Actinomycetota</taxon>
        <taxon>Actinomycetes</taxon>
        <taxon>Propionibacteriales</taxon>
        <taxon>Nocardioidaceae</taxon>
        <taxon>Nocardioides</taxon>
    </lineage>
</organism>
<evidence type="ECO:0000259" key="2">
    <source>
        <dbReference type="Pfam" id="PF01408"/>
    </source>
</evidence>